<evidence type="ECO:0000256" key="2">
    <source>
        <dbReference type="ARBA" id="ARBA00022737"/>
    </source>
</evidence>
<keyword evidence="4" id="KW-0391">Immunity</keyword>
<organism evidence="6 7">
    <name type="scientific">Grus japonensis</name>
    <name type="common">Japanese crane</name>
    <name type="synonym">Red-crowned crane</name>
    <dbReference type="NCBI Taxonomy" id="30415"/>
    <lineage>
        <taxon>Eukaryota</taxon>
        <taxon>Metazoa</taxon>
        <taxon>Chordata</taxon>
        <taxon>Craniata</taxon>
        <taxon>Vertebrata</taxon>
        <taxon>Euteleostomi</taxon>
        <taxon>Archelosauria</taxon>
        <taxon>Archosauria</taxon>
        <taxon>Dinosauria</taxon>
        <taxon>Saurischia</taxon>
        <taxon>Theropoda</taxon>
        <taxon>Coelurosauria</taxon>
        <taxon>Aves</taxon>
        <taxon>Neognathae</taxon>
        <taxon>Neoaves</taxon>
        <taxon>Gruiformes</taxon>
        <taxon>Gruidae</taxon>
        <taxon>Grus</taxon>
    </lineage>
</organism>
<evidence type="ECO:0000256" key="1">
    <source>
        <dbReference type="ARBA" id="ARBA00022588"/>
    </source>
</evidence>
<dbReference type="Gene3D" id="1.25.40.10">
    <property type="entry name" value="Tetratricopeptide repeat domain"/>
    <property type="match status" value="3"/>
</dbReference>
<dbReference type="EMBL" id="BAAFJT010000031">
    <property type="protein sequence ID" value="GAB0201444.1"/>
    <property type="molecule type" value="Genomic_DNA"/>
</dbReference>
<sequence>MPDGSKTDLLLAKAEPISNGGDPLVDEGKAVDVIYLDFSKAFDTVSHSILLENLAAHGSDSSEQLKEELDALQCHFTWHLGVIGHAGPTHVLQKLAVEIKHTAHQNQAVLLGLQAYLYHLKGQNREALQSLKDAEEHETQDEQQTSTAGSLIIYGNYAWIHYLQGSYEEAQRYLKLIQQLWPPPLDARLIPYIQAQKGWSLLAIRARNGERARECFEVALMLEPENTYFRAGLGMALYFSWSYFWYPDIARKAIIQLERTVLEQPNNYRAKIYLAKLLEHVDIKRSINLIEESAEKSSDPDVLRISAMFWQRRSAERTIKILQRALQQDPGYHLLYQVLAKYYKIQWLNAKEEDKKNILEAAINELKQIVQKHPDLDILFVKLQLAEFYGVRDPAQEEMIYKELQEKRDTLSPKGRQALDLYWGKFFLHKKRSIHEAKVKFMNGYKIPMLTEERKECGWRLIKMARYCSSDDADVIYHFMQETDRHLPAEFAGIGLDGWWEPWAGESRVFFLQS</sequence>
<comment type="caution">
    <text evidence="6">The sequence shown here is derived from an EMBL/GenBank/DDBJ whole genome shotgun (WGS) entry which is preliminary data.</text>
</comment>
<keyword evidence="7" id="KW-1185">Reference proteome</keyword>
<gene>
    <name evidence="6" type="ORF">GRJ2_002610000</name>
</gene>
<accession>A0ABC9XVX3</accession>
<dbReference type="FunFam" id="1.25.40.10:FF:000036">
    <property type="entry name" value="interferon-induced protein with tetratricopeptide repeats 5"/>
    <property type="match status" value="1"/>
</dbReference>
<dbReference type="SUPFAM" id="SSF48452">
    <property type="entry name" value="TPR-like"/>
    <property type="match status" value="1"/>
</dbReference>
<name>A0ABC9XVX3_GRUJA</name>
<keyword evidence="2" id="KW-0677">Repeat</keyword>
<protein>
    <submittedName>
        <fullName evidence="6">Interferon-induced protein with tetratricopeptide repeats 1-like</fullName>
    </submittedName>
</protein>
<dbReference type="PANTHER" id="PTHR10271:SF0">
    <property type="entry name" value="INTERFERON-INDUCED PROTEIN WITH TETRATRICOPEPTIDE REPEATS 5"/>
    <property type="match status" value="1"/>
</dbReference>
<dbReference type="GO" id="GO:0009615">
    <property type="term" value="P:response to virus"/>
    <property type="evidence" value="ECO:0007669"/>
    <property type="project" value="UniProtKB-ARBA"/>
</dbReference>
<dbReference type="Proteomes" id="UP001623348">
    <property type="component" value="Unassembled WGS sequence"/>
</dbReference>
<proteinExistence type="inferred from homology"/>
<dbReference type="PANTHER" id="PTHR10271">
    <property type="entry name" value="INTERFERON-INDUCED PROTEIN WITH TETRATRICOPEPTIDE REPEATS"/>
    <property type="match status" value="1"/>
</dbReference>
<reference evidence="6 7" key="1">
    <citation type="submission" date="2024-06" db="EMBL/GenBank/DDBJ databases">
        <title>The draft genome of Grus japonensis, version 3.</title>
        <authorList>
            <person name="Nabeshima K."/>
            <person name="Suzuki S."/>
            <person name="Onuma M."/>
        </authorList>
    </citation>
    <scope>NUCLEOTIDE SEQUENCE [LARGE SCALE GENOMIC DNA]</scope>
    <source>
        <strain evidence="6 7">451A</strain>
    </source>
</reference>
<keyword evidence="1" id="KW-0399">Innate immunity</keyword>
<evidence type="ECO:0000256" key="3">
    <source>
        <dbReference type="ARBA" id="ARBA00022803"/>
    </source>
</evidence>
<evidence type="ECO:0000256" key="4">
    <source>
        <dbReference type="ARBA" id="ARBA00022859"/>
    </source>
</evidence>
<dbReference type="AlphaFoldDB" id="A0ABC9XVX3"/>
<evidence type="ECO:0000256" key="5">
    <source>
        <dbReference type="ARBA" id="ARBA00038336"/>
    </source>
</evidence>
<evidence type="ECO:0000313" key="7">
    <source>
        <dbReference type="Proteomes" id="UP001623348"/>
    </source>
</evidence>
<comment type="similarity">
    <text evidence="5">Belongs to the IFIT family.</text>
</comment>
<evidence type="ECO:0000313" key="6">
    <source>
        <dbReference type="EMBL" id="GAB0201444.1"/>
    </source>
</evidence>
<keyword evidence="3" id="KW-0802">TPR repeat</keyword>
<dbReference type="InterPro" id="IPR011990">
    <property type="entry name" value="TPR-like_helical_dom_sf"/>
</dbReference>
<dbReference type="GO" id="GO:0045087">
    <property type="term" value="P:innate immune response"/>
    <property type="evidence" value="ECO:0007669"/>
    <property type="project" value="UniProtKB-KW"/>
</dbReference>